<gene>
    <name evidence="1" type="ORF">VFPFJ_02150</name>
</gene>
<sequence length="111" mass="12820">MFWGAKPRGVLWGRETDLQLLRLSAAAPATQVDRALVCNPSFPGGLSRRRRVIWHFRRRNSSVQRMCEAARVYGQRGRLTRWRIGGGTLAVRERAWRANNKSRHPRRLDVG</sequence>
<reference evidence="1 2" key="1">
    <citation type="submission" date="2016-02" db="EMBL/GenBank/DDBJ databases">
        <title>Biosynthesis of antibiotic leucinostatins and their inhibition on Phytophthora in bio-control Purpureocillium lilacinum.</title>
        <authorList>
            <person name="Wang G."/>
            <person name="Liu Z."/>
            <person name="Lin R."/>
            <person name="Li E."/>
            <person name="Mao Z."/>
            <person name="Ling J."/>
            <person name="Yin W."/>
            <person name="Xie B."/>
        </authorList>
    </citation>
    <scope>NUCLEOTIDE SEQUENCE [LARGE SCALE GENOMIC DNA]</scope>
    <source>
        <strain evidence="1">PLFJ-1</strain>
    </source>
</reference>
<protein>
    <submittedName>
        <fullName evidence="1">Uncharacterized protein</fullName>
    </submittedName>
</protein>
<dbReference type="AlphaFoldDB" id="A0A179HU80"/>
<name>A0A179HU80_PURLI</name>
<accession>A0A179HU80</accession>
<dbReference type="EMBL" id="LSBI01000002">
    <property type="protein sequence ID" value="OAQ92989.1"/>
    <property type="molecule type" value="Genomic_DNA"/>
</dbReference>
<evidence type="ECO:0000313" key="1">
    <source>
        <dbReference type="EMBL" id="OAQ92989.1"/>
    </source>
</evidence>
<proteinExistence type="predicted"/>
<dbReference type="Proteomes" id="UP000078340">
    <property type="component" value="Unassembled WGS sequence"/>
</dbReference>
<organism evidence="1 2">
    <name type="scientific">Purpureocillium lilacinum</name>
    <name type="common">Paecilomyces lilacinus</name>
    <dbReference type="NCBI Taxonomy" id="33203"/>
    <lineage>
        <taxon>Eukaryota</taxon>
        <taxon>Fungi</taxon>
        <taxon>Dikarya</taxon>
        <taxon>Ascomycota</taxon>
        <taxon>Pezizomycotina</taxon>
        <taxon>Sordariomycetes</taxon>
        <taxon>Hypocreomycetidae</taxon>
        <taxon>Hypocreales</taxon>
        <taxon>Ophiocordycipitaceae</taxon>
        <taxon>Purpureocillium</taxon>
    </lineage>
</organism>
<evidence type="ECO:0000313" key="2">
    <source>
        <dbReference type="Proteomes" id="UP000078340"/>
    </source>
</evidence>
<comment type="caution">
    <text evidence="1">The sequence shown here is derived from an EMBL/GenBank/DDBJ whole genome shotgun (WGS) entry which is preliminary data.</text>
</comment>